<dbReference type="PRINTS" id="PR00332">
    <property type="entry name" value="HISTRIAD"/>
</dbReference>
<dbReference type="InterPro" id="IPR001310">
    <property type="entry name" value="Histidine_triad_HIT"/>
</dbReference>
<feature type="non-terminal residue" evidence="2">
    <location>
        <position position="52"/>
    </location>
</feature>
<dbReference type="EMBL" id="UINC01150503">
    <property type="protein sequence ID" value="SVD43586.1"/>
    <property type="molecule type" value="Genomic_DNA"/>
</dbReference>
<evidence type="ECO:0000259" key="1">
    <source>
        <dbReference type="PROSITE" id="PS51084"/>
    </source>
</evidence>
<feature type="domain" description="HIT" evidence="1">
    <location>
        <begin position="8"/>
        <end position="52"/>
    </location>
</feature>
<sequence length="52" mass="5794">MGYDENNVFAKILLGEMPAHKVYEDDKTLAFMDIMPVAKGHTLVIPKTKASN</sequence>
<dbReference type="Pfam" id="PF01230">
    <property type="entry name" value="HIT"/>
    <property type="match status" value="1"/>
</dbReference>
<gene>
    <name evidence="2" type="ORF">METZ01_LOCUS396440</name>
</gene>
<name>A0A382VAL5_9ZZZZ</name>
<dbReference type="PANTHER" id="PTHR23089">
    <property type="entry name" value="HISTIDINE TRIAD HIT PROTEIN"/>
    <property type="match status" value="1"/>
</dbReference>
<proteinExistence type="predicted"/>
<reference evidence="2" key="1">
    <citation type="submission" date="2018-05" db="EMBL/GenBank/DDBJ databases">
        <authorList>
            <person name="Lanie J.A."/>
            <person name="Ng W.-L."/>
            <person name="Kazmierczak K.M."/>
            <person name="Andrzejewski T.M."/>
            <person name="Davidsen T.M."/>
            <person name="Wayne K.J."/>
            <person name="Tettelin H."/>
            <person name="Glass J.I."/>
            <person name="Rusch D."/>
            <person name="Podicherti R."/>
            <person name="Tsui H.-C.T."/>
            <person name="Winkler M.E."/>
        </authorList>
    </citation>
    <scope>NUCLEOTIDE SEQUENCE</scope>
</reference>
<dbReference type="PROSITE" id="PS51084">
    <property type="entry name" value="HIT_2"/>
    <property type="match status" value="1"/>
</dbReference>
<organism evidence="2">
    <name type="scientific">marine metagenome</name>
    <dbReference type="NCBI Taxonomy" id="408172"/>
    <lineage>
        <taxon>unclassified sequences</taxon>
        <taxon>metagenomes</taxon>
        <taxon>ecological metagenomes</taxon>
    </lineage>
</organism>
<evidence type="ECO:0000313" key="2">
    <source>
        <dbReference type="EMBL" id="SVD43586.1"/>
    </source>
</evidence>
<protein>
    <recommendedName>
        <fullName evidence="1">HIT domain-containing protein</fullName>
    </recommendedName>
</protein>
<accession>A0A382VAL5</accession>
<dbReference type="AlphaFoldDB" id="A0A382VAL5"/>
<dbReference type="GO" id="GO:0003824">
    <property type="term" value="F:catalytic activity"/>
    <property type="evidence" value="ECO:0007669"/>
    <property type="project" value="InterPro"/>
</dbReference>
<dbReference type="InterPro" id="IPR036265">
    <property type="entry name" value="HIT-like_sf"/>
</dbReference>
<dbReference type="InterPro" id="IPR011146">
    <property type="entry name" value="HIT-like"/>
</dbReference>
<dbReference type="SUPFAM" id="SSF54197">
    <property type="entry name" value="HIT-like"/>
    <property type="match status" value="1"/>
</dbReference>
<dbReference type="Gene3D" id="3.30.428.10">
    <property type="entry name" value="HIT-like"/>
    <property type="match status" value="1"/>
</dbReference>